<comment type="similarity">
    <text evidence="2 10">Belongs to the Ycf4 family.</text>
</comment>
<reference evidence="11" key="1">
    <citation type="submission" date="2017-03" db="EMBL/GenBank/DDBJ databases">
        <title>The new red algal subphylum Proteorhodophytina comprises the largest and most divergent plastid genomes known.</title>
        <authorList>
            <person name="Munoz-Gomez S.A."/>
            <person name="Mejia-Franco F.G."/>
            <person name="Durnin K."/>
            <person name="Morgan C."/>
            <person name="Grisdale C.J."/>
            <person name="Archibald J.M."/>
            <person name="Slamovits C.H."/>
        </authorList>
    </citation>
    <scope>NUCLEOTIDE SEQUENCE</scope>
    <source>
        <strain evidence="11">UTEX LB2060</strain>
    </source>
</reference>
<proteinExistence type="inferred from homology"/>
<evidence type="ECO:0000256" key="7">
    <source>
        <dbReference type="ARBA" id="ARBA00023078"/>
    </source>
</evidence>
<keyword evidence="7 10" id="KW-0793">Thylakoid</keyword>
<keyword evidence="8 10" id="KW-0472">Membrane</keyword>
<feature type="transmembrane region" description="Helical" evidence="10">
    <location>
        <begin position="25"/>
        <end position="47"/>
    </location>
</feature>
<evidence type="ECO:0000256" key="5">
    <source>
        <dbReference type="ARBA" id="ARBA00022692"/>
    </source>
</evidence>
<evidence type="ECO:0000256" key="2">
    <source>
        <dbReference type="ARBA" id="ARBA00008198"/>
    </source>
</evidence>
<evidence type="ECO:0000256" key="4">
    <source>
        <dbReference type="ARBA" id="ARBA00022531"/>
    </source>
</evidence>
<organism evidence="11">
    <name type="scientific">Flintiella sanguinaria</name>
    <dbReference type="NCBI Taxonomy" id="101926"/>
    <lineage>
        <taxon>Eukaryota</taxon>
        <taxon>Rhodophyta</taxon>
        <taxon>Bangiophyceae</taxon>
        <taxon>Porphyridiales</taxon>
        <taxon>Porphyridiaceae</taxon>
        <taxon>Flintiella</taxon>
    </lineage>
</organism>
<comment type="subcellular location">
    <subcellularLocation>
        <location evidence="9">Plastid thylakoid membrane</location>
        <topology evidence="9">Multi-pass membrane protein</topology>
    </subcellularLocation>
    <subcellularLocation>
        <location evidence="10">Plastid</location>
        <location evidence="10">Chloroplast thylakoid membrane</location>
        <topology evidence="10">Multi-pass membrane protein</topology>
    </subcellularLocation>
</comment>
<dbReference type="PANTHER" id="PTHR33288">
    <property type="match status" value="1"/>
</dbReference>
<evidence type="ECO:0000256" key="6">
    <source>
        <dbReference type="ARBA" id="ARBA00022989"/>
    </source>
</evidence>
<dbReference type="PANTHER" id="PTHR33288:SF4">
    <property type="entry name" value="PHOTOSYSTEM I ASSEMBLY PROTEIN YCF4"/>
    <property type="match status" value="1"/>
</dbReference>
<dbReference type="EMBL" id="KY709211">
    <property type="protein sequence ID" value="ARO91209.1"/>
    <property type="molecule type" value="Genomic_DNA"/>
</dbReference>
<dbReference type="HAMAP" id="MF_00437">
    <property type="entry name" value="Ycf4"/>
    <property type="match status" value="1"/>
</dbReference>
<gene>
    <name evidence="10 11" type="primary">ycf4</name>
</gene>
<keyword evidence="11" id="KW-0150">Chloroplast</keyword>
<evidence type="ECO:0000313" key="11">
    <source>
        <dbReference type="EMBL" id="ARO91209.1"/>
    </source>
</evidence>
<evidence type="ECO:0000256" key="9">
    <source>
        <dbReference type="ARBA" id="ARBA00046286"/>
    </source>
</evidence>
<evidence type="ECO:0000256" key="3">
    <source>
        <dbReference type="ARBA" id="ARBA00015395"/>
    </source>
</evidence>
<dbReference type="AlphaFoldDB" id="A0A1X9PUM3"/>
<dbReference type="GO" id="GO:0015979">
    <property type="term" value="P:photosynthesis"/>
    <property type="evidence" value="ECO:0007669"/>
    <property type="project" value="UniProtKB-UniRule"/>
</dbReference>
<keyword evidence="11" id="KW-0934">Plastid</keyword>
<dbReference type="GO" id="GO:0009522">
    <property type="term" value="C:photosystem I"/>
    <property type="evidence" value="ECO:0007669"/>
    <property type="project" value="InterPro"/>
</dbReference>
<evidence type="ECO:0000256" key="1">
    <source>
        <dbReference type="ARBA" id="ARBA00002862"/>
    </source>
</evidence>
<keyword evidence="6 10" id="KW-1133">Transmembrane helix</keyword>
<dbReference type="Pfam" id="PF02392">
    <property type="entry name" value="Ycf4"/>
    <property type="match status" value="1"/>
</dbReference>
<dbReference type="NCBIfam" id="NF002712">
    <property type="entry name" value="PRK02542.1"/>
    <property type="match status" value="1"/>
</dbReference>
<keyword evidence="5 10" id="KW-0812">Transmembrane</keyword>
<evidence type="ECO:0000256" key="8">
    <source>
        <dbReference type="ARBA" id="ARBA00023136"/>
    </source>
</evidence>
<evidence type="ECO:0000256" key="10">
    <source>
        <dbReference type="HAMAP-Rule" id="MF_00437"/>
    </source>
</evidence>
<sequence length="188" mass="21244">MNKSAIQKTKKLVYRITGSRRFSNYWWAIIISLGGIGFLGAGLSSYYDLNLLPFASTKDLVFIPQGVVMTFYGTVAIFLSLFLWMTIFLDVGSGYNEFNKESGYVEIMRLGFPGKNRTIKLIYAINDIKSIKVNIKEGLNPKREIYLLTKDKKQIPLTRIGQPLSLSDLENQASEIAQFLNVNLEGLI</sequence>
<dbReference type="GO" id="GO:0009535">
    <property type="term" value="C:chloroplast thylakoid membrane"/>
    <property type="evidence" value="ECO:0007669"/>
    <property type="project" value="UniProtKB-SubCell"/>
</dbReference>
<dbReference type="InterPro" id="IPR003359">
    <property type="entry name" value="PSI_Ycf4_assembly"/>
</dbReference>
<feature type="transmembrane region" description="Helical" evidence="10">
    <location>
        <begin position="67"/>
        <end position="89"/>
    </location>
</feature>
<protein>
    <recommendedName>
        <fullName evidence="3 10">Photosystem I assembly protein Ycf4</fullName>
    </recommendedName>
</protein>
<geneLocation type="chloroplast" evidence="11"/>
<comment type="function">
    <text evidence="1 10">Seems to be required for the assembly of the photosystem I complex.</text>
</comment>
<keyword evidence="4 10" id="KW-0602">Photosynthesis</keyword>
<accession>A0A1X9PUM3</accession>
<name>A0A1X9PUM3_9RHOD</name>